<evidence type="ECO:0000313" key="5">
    <source>
        <dbReference type="EMBL" id="KAG2989879.1"/>
    </source>
</evidence>
<organism evidence="2 6">
    <name type="scientific">Phytophthora cactorum</name>
    <dbReference type="NCBI Taxonomy" id="29920"/>
    <lineage>
        <taxon>Eukaryota</taxon>
        <taxon>Sar</taxon>
        <taxon>Stramenopiles</taxon>
        <taxon>Oomycota</taxon>
        <taxon>Peronosporomycetes</taxon>
        <taxon>Peronosporales</taxon>
        <taxon>Peronosporaceae</taxon>
        <taxon>Phytophthora</taxon>
    </lineage>
</organism>
<dbReference type="PANTHER" id="PTHR33714">
    <property type="entry name" value="COUNTING FACTOR-ASSOCIATED PROTEIN A-RELATED"/>
    <property type="match status" value="1"/>
</dbReference>
<dbReference type="Proteomes" id="UP000736787">
    <property type="component" value="Unassembled WGS sequence"/>
</dbReference>
<keyword evidence="1" id="KW-0732">Signal</keyword>
<proteinExistence type="predicted"/>
<dbReference type="EMBL" id="RCMG01000153">
    <property type="protein sequence ID" value="KAG2861489.1"/>
    <property type="molecule type" value="Genomic_DNA"/>
</dbReference>
<evidence type="ECO:0000313" key="6">
    <source>
        <dbReference type="Proteomes" id="UP000735874"/>
    </source>
</evidence>
<dbReference type="PANTHER" id="PTHR33714:SF3">
    <property type="entry name" value="COUNTING FACTOR-ASSOCIATED PROTEIN A-RELATED"/>
    <property type="match status" value="1"/>
</dbReference>
<feature type="signal peptide" evidence="1">
    <location>
        <begin position="1"/>
        <end position="23"/>
    </location>
</feature>
<dbReference type="EMBL" id="RCMK01000140">
    <property type="protein sequence ID" value="KAG2947132.1"/>
    <property type="molecule type" value="Genomic_DNA"/>
</dbReference>
<dbReference type="AlphaFoldDB" id="A0A8T0ZF70"/>
<dbReference type="Proteomes" id="UP000697107">
    <property type="component" value="Unassembled WGS sequence"/>
</dbReference>
<dbReference type="VEuPathDB" id="FungiDB:PC110_g3315"/>
<dbReference type="Proteomes" id="UP000774804">
    <property type="component" value="Unassembled WGS sequence"/>
</dbReference>
<dbReference type="EMBL" id="RCML01000125">
    <property type="protein sequence ID" value="KAG2989879.1"/>
    <property type="molecule type" value="Genomic_DNA"/>
</dbReference>
<gene>
    <name evidence="2" type="ORF">PC113_g7117</name>
    <name evidence="3" type="ORF">PC115_g6049</name>
    <name evidence="4" type="ORF">PC117_g7053</name>
    <name evidence="5" type="ORF">PC118_g5891</name>
</gene>
<name>A0A8T0ZF70_9STRA</name>
<dbReference type="EMBL" id="RCMI01000131">
    <property type="protein sequence ID" value="KAG2931557.1"/>
    <property type="molecule type" value="Genomic_DNA"/>
</dbReference>
<sequence>MNLYQFFIIVAFYLHRVLPTAGAKTSVVVYKDDKCKAPAQYVSITSSLTCTPQANHYDPVCVKGAAGYTVSDCINYNRGGWDDVGVVRDTLEGVSYLGVEKYMAGRGGQGDYMTSAKMYRLDENCYSNAEGTASHRLTLDRSATITTYSDATCTNVKSTSMIRMEVIGVSQAWASMDDMTAFFGGVPPNFTVVGVYDDSTCSNAPTQITFSQGFKCVAPPDVTCRSDGGSHFAIPGCVSSFTDYSAALFGAKSPYLIVEEYSNPWCRLAENVTTYSADGSCHTNAGGTTSFRASINVADSTATITMYSDSECTFVTSDTNLDGQALSSSPCMLYQCESRYNCGRRYSVGGLGGPSSQGKKTAVVAYEDSSCLSTATSVTLKSSLTCTPQANHYDPVCVKGAAGYTVSDCINYNRGGWDDVGVVRDTLEGVSYLGVEKYMAGRGGQGDYMTSAKMYRLDENCYSNAEGTASHRLTLDRSATITTYSDATCTNVKSTSMIRMEVIGVSQAWASMDDMTAFFGGVPPNFTVVGVYDDSTCSNAPTQITFSQGFKCVAPPDVTCRSDGGSHFAIPGCVSSFTDYSAALFGAKSPYLIVEEYSNPWCRLAENVTTYSADGSCHTNAGGTTSFRASINVADSTATITMYSDSECTFVTSDTNLDGQALSSSPCMLYQCESRYNCGRRYSVGGLGGSSSQGKKSVVVVYEDSYCAISPIQLTFTTPMQCIPPTAARCETLFGGPNAVYETRECVDNLDKFVDSKFQSTAYLIVENYANGTSCQILNSGTIYAADGKCHLNATDGTYFTIIQEMDGSIAVASYPTSSCKESEAVNFIVDSWYVNTDRCFGDRIFRTSKMAIATTISIPATSTPIPQTTSPSVTEIEARLNTMFPAWLWDPIPPRIFESDGYHRGHHSHSPGHRHFP</sequence>
<reference evidence="2" key="1">
    <citation type="submission" date="2018-10" db="EMBL/GenBank/DDBJ databases">
        <title>Effector identification in a new, highly contiguous assembly of the strawberry crown rot pathogen Phytophthora cactorum.</title>
        <authorList>
            <person name="Armitage A.D."/>
            <person name="Nellist C.F."/>
            <person name="Bates H."/>
            <person name="Vickerstaff R.J."/>
            <person name="Harrison R.J."/>
        </authorList>
    </citation>
    <scope>NUCLEOTIDE SEQUENCE</scope>
    <source>
        <strain evidence="2">15-7</strain>
        <strain evidence="3">4032</strain>
        <strain evidence="4">4040</strain>
        <strain evidence="5">P415</strain>
    </source>
</reference>
<evidence type="ECO:0000313" key="2">
    <source>
        <dbReference type="EMBL" id="KAG2861489.1"/>
    </source>
</evidence>
<accession>A0A8T0ZF70</accession>
<evidence type="ECO:0000313" key="3">
    <source>
        <dbReference type="EMBL" id="KAG2931557.1"/>
    </source>
</evidence>
<dbReference type="Proteomes" id="UP000735874">
    <property type="component" value="Unassembled WGS sequence"/>
</dbReference>
<comment type="caution">
    <text evidence="2">The sequence shown here is derived from an EMBL/GenBank/DDBJ whole genome shotgun (WGS) entry which is preliminary data.</text>
</comment>
<feature type="chain" id="PRO_5040043881" evidence="1">
    <location>
        <begin position="24"/>
        <end position="918"/>
    </location>
</feature>
<evidence type="ECO:0000256" key="1">
    <source>
        <dbReference type="SAM" id="SignalP"/>
    </source>
</evidence>
<protein>
    <submittedName>
        <fullName evidence="2">Uncharacterized protein</fullName>
    </submittedName>
</protein>
<evidence type="ECO:0000313" key="4">
    <source>
        <dbReference type="EMBL" id="KAG2947132.1"/>
    </source>
</evidence>